<keyword evidence="1" id="KW-0285">Flavoprotein</keyword>
<gene>
    <name evidence="5" type="ORF">SacazDRAFT_00568</name>
</gene>
<evidence type="ECO:0000313" key="6">
    <source>
        <dbReference type="Proteomes" id="UP000004705"/>
    </source>
</evidence>
<name>H8G9W4_9PSEU</name>
<dbReference type="EMBL" id="CM001466">
    <property type="protein sequence ID" value="EHY87520.1"/>
    <property type="molecule type" value="Genomic_DNA"/>
</dbReference>
<feature type="domain" description="FAD/NAD(P)-binding" evidence="4">
    <location>
        <begin position="13"/>
        <end position="293"/>
    </location>
</feature>
<dbReference type="PRINTS" id="PR00469">
    <property type="entry name" value="PNDRDTASEII"/>
</dbReference>
<dbReference type="HOGENOM" id="CLU_031864_5_0_11"/>
<evidence type="ECO:0000313" key="5">
    <source>
        <dbReference type="EMBL" id="EHY87520.1"/>
    </source>
</evidence>
<sequence length="343" mass="36106">MTRERGIGQGRRYDVVVVGGGPAGLNGALMLGRARRSVLVIDSGEPRNAPSAHMHGFLSRDGVPPGRLLEAGRREVTGYGGEIISGRARSASREAGGFVVELDTGARVHARRLLVTTGLTDELPDVPGLAARWGRDVLHCPYCHGWEFRDQPIGVLYTGERSVHQALLFRQWTEQLTLFLHTGPGLTGEEAERLAARGIAVVTGEVAEVETADDRLTGVRLHTGELVPLRAVAVVPRAVPRAGVLASLGLRPVPAPHGVGEYVAADPTGLTTVPGVWVAGNVSAPAATVLVAAASGATAAGAINADLVDEDTHRAVLRHRDPFSHESESVLCAQVMGGRRHGL</sequence>
<dbReference type="PRINTS" id="PR00368">
    <property type="entry name" value="FADPNR"/>
</dbReference>
<evidence type="ECO:0000256" key="1">
    <source>
        <dbReference type="ARBA" id="ARBA00022630"/>
    </source>
</evidence>
<dbReference type="InterPro" id="IPR023753">
    <property type="entry name" value="FAD/NAD-binding_dom"/>
</dbReference>
<keyword evidence="6" id="KW-1185">Reference proteome</keyword>
<evidence type="ECO:0000256" key="3">
    <source>
        <dbReference type="ARBA" id="ARBA00048132"/>
    </source>
</evidence>
<evidence type="ECO:0000256" key="2">
    <source>
        <dbReference type="ARBA" id="ARBA00023002"/>
    </source>
</evidence>
<comment type="catalytic activity">
    <reaction evidence="3">
        <text>[thioredoxin]-dithiol + NADP(+) = [thioredoxin]-disulfide + NADPH + H(+)</text>
        <dbReference type="Rhea" id="RHEA:20345"/>
        <dbReference type="Rhea" id="RHEA-COMP:10698"/>
        <dbReference type="Rhea" id="RHEA-COMP:10700"/>
        <dbReference type="ChEBI" id="CHEBI:15378"/>
        <dbReference type="ChEBI" id="CHEBI:29950"/>
        <dbReference type="ChEBI" id="CHEBI:50058"/>
        <dbReference type="ChEBI" id="CHEBI:57783"/>
        <dbReference type="ChEBI" id="CHEBI:58349"/>
        <dbReference type="EC" id="1.8.1.9"/>
    </reaction>
</comment>
<reference evidence="5 6" key="1">
    <citation type="journal article" date="2012" name="Stand. Genomic Sci.">
        <title>Genome sequence of the soil bacterium Saccharomonospora azurea type strain (NA-128(T)).</title>
        <authorList>
            <person name="Klenk H.P."/>
            <person name="Held B."/>
            <person name="Lucas S."/>
            <person name="Lapidus A."/>
            <person name="Copeland A."/>
            <person name="Hammon N."/>
            <person name="Pitluck S."/>
            <person name="Goodwin L.A."/>
            <person name="Han C."/>
            <person name="Tapia R."/>
            <person name="Brambilla E.M."/>
            <person name="Potter G."/>
            <person name="Land M."/>
            <person name="Ivanova N."/>
            <person name="Rohde M."/>
            <person name="Goker M."/>
            <person name="Detter J.C."/>
            <person name="Kyrpides N.C."/>
            <person name="Woyke T."/>
        </authorList>
    </citation>
    <scope>NUCLEOTIDE SEQUENCE [LARGE SCALE GENOMIC DNA]</scope>
    <source>
        <strain evidence="5 6">NA-128</strain>
    </source>
</reference>
<keyword evidence="2" id="KW-0560">Oxidoreductase</keyword>
<dbReference type="AlphaFoldDB" id="H8G9W4"/>
<evidence type="ECO:0000259" key="4">
    <source>
        <dbReference type="Pfam" id="PF07992"/>
    </source>
</evidence>
<dbReference type="Proteomes" id="UP000004705">
    <property type="component" value="Chromosome"/>
</dbReference>
<proteinExistence type="predicted"/>
<organism evidence="5 6">
    <name type="scientific">Saccharomonospora azurea NA-128</name>
    <dbReference type="NCBI Taxonomy" id="882081"/>
    <lineage>
        <taxon>Bacteria</taxon>
        <taxon>Bacillati</taxon>
        <taxon>Actinomycetota</taxon>
        <taxon>Actinomycetes</taxon>
        <taxon>Pseudonocardiales</taxon>
        <taxon>Pseudonocardiaceae</taxon>
        <taxon>Saccharomonospora</taxon>
    </lineage>
</organism>
<accession>H8G9W4</accession>
<dbReference type="Pfam" id="PF07992">
    <property type="entry name" value="Pyr_redox_2"/>
    <property type="match status" value="1"/>
</dbReference>
<dbReference type="GO" id="GO:0004791">
    <property type="term" value="F:thioredoxin-disulfide reductase (NADPH) activity"/>
    <property type="evidence" value="ECO:0007669"/>
    <property type="project" value="UniProtKB-EC"/>
</dbReference>
<dbReference type="Gene3D" id="3.50.50.60">
    <property type="entry name" value="FAD/NAD(P)-binding domain"/>
    <property type="match status" value="2"/>
</dbReference>
<protein>
    <submittedName>
        <fullName evidence="5">Thioredoxin reductase</fullName>
    </submittedName>
</protein>
<dbReference type="RefSeq" id="WP_005438418.1">
    <property type="nucleotide sequence ID" value="NZ_CM001466.1"/>
</dbReference>
<dbReference type="InterPro" id="IPR050097">
    <property type="entry name" value="Ferredoxin-NADP_redctase_2"/>
</dbReference>
<dbReference type="SUPFAM" id="SSF51905">
    <property type="entry name" value="FAD/NAD(P)-binding domain"/>
    <property type="match status" value="1"/>
</dbReference>
<dbReference type="InterPro" id="IPR036188">
    <property type="entry name" value="FAD/NAD-bd_sf"/>
</dbReference>
<dbReference type="PANTHER" id="PTHR48105">
    <property type="entry name" value="THIOREDOXIN REDUCTASE 1-RELATED-RELATED"/>
    <property type="match status" value="1"/>
</dbReference>